<name>A0A4Z2IMN0_9TELE</name>
<accession>A0A4Z2IMN0</accession>
<reference evidence="1 2" key="1">
    <citation type="submission" date="2019-03" db="EMBL/GenBank/DDBJ databases">
        <title>First draft genome of Liparis tanakae, snailfish: a comprehensive survey of snailfish specific genes.</title>
        <authorList>
            <person name="Kim W."/>
            <person name="Song I."/>
            <person name="Jeong J.-H."/>
            <person name="Kim D."/>
            <person name="Kim S."/>
            <person name="Ryu S."/>
            <person name="Song J.Y."/>
            <person name="Lee S.K."/>
        </authorList>
    </citation>
    <scope>NUCLEOTIDE SEQUENCE [LARGE SCALE GENOMIC DNA]</scope>
    <source>
        <tissue evidence="1">Muscle</tissue>
    </source>
</reference>
<evidence type="ECO:0000313" key="2">
    <source>
        <dbReference type="Proteomes" id="UP000314294"/>
    </source>
</evidence>
<evidence type="ECO:0000313" key="1">
    <source>
        <dbReference type="EMBL" id="TNN79027.1"/>
    </source>
</evidence>
<dbReference type="AlphaFoldDB" id="A0A4Z2IMN0"/>
<organism evidence="1 2">
    <name type="scientific">Liparis tanakae</name>
    <name type="common">Tanaka's snailfish</name>
    <dbReference type="NCBI Taxonomy" id="230148"/>
    <lineage>
        <taxon>Eukaryota</taxon>
        <taxon>Metazoa</taxon>
        <taxon>Chordata</taxon>
        <taxon>Craniata</taxon>
        <taxon>Vertebrata</taxon>
        <taxon>Euteleostomi</taxon>
        <taxon>Actinopterygii</taxon>
        <taxon>Neopterygii</taxon>
        <taxon>Teleostei</taxon>
        <taxon>Neoteleostei</taxon>
        <taxon>Acanthomorphata</taxon>
        <taxon>Eupercaria</taxon>
        <taxon>Perciformes</taxon>
        <taxon>Cottioidei</taxon>
        <taxon>Cottales</taxon>
        <taxon>Liparidae</taxon>
        <taxon>Liparis</taxon>
    </lineage>
</organism>
<protein>
    <submittedName>
        <fullName evidence="1">Uncharacterized protein</fullName>
    </submittedName>
</protein>
<dbReference type="EMBL" id="SRLO01000068">
    <property type="protein sequence ID" value="TNN79027.1"/>
    <property type="molecule type" value="Genomic_DNA"/>
</dbReference>
<comment type="caution">
    <text evidence="1">The sequence shown here is derived from an EMBL/GenBank/DDBJ whole genome shotgun (WGS) entry which is preliminary data.</text>
</comment>
<gene>
    <name evidence="1" type="ORF">EYF80_010706</name>
</gene>
<sequence length="122" mass="13607">MRVRFVPQHEDDPVSDLWISGPALSPPESRLCSALRRVSHSPALDSILLLNGQSLLSGQQRYRHAASYTGLLTSAAHRHGAEATLNYRTPYRTMRLGWIWDDRDSDLAGSKAAVAQHNNDMK</sequence>
<dbReference type="Proteomes" id="UP000314294">
    <property type="component" value="Unassembled WGS sequence"/>
</dbReference>
<proteinExistence type="predicted"/>
<keyword evidence="2" id="KW-1185">Reference proteome</keyword>